<dbReference type="AlphaFoldDB" id="A0A2J6RWU6"/>
<protein>
    <recommendedName>
        <fullName evidence="2">F-box domain-containing protein</fullName>
    </recommendedName>
</protein>
<reference evidence="3 4" key="1">
    <citation type="submission" date="2016-04" db="EMBL/GenBank/DDBJ databases">
        <title>A degradative enzymes factory behind the ericoid mycorrhizal symbiosis.</title>
        <authorList>
            <consortium name="DOE Joint Genome Institute"/>
            <person name="Martino E."/>
            <person name="Morin E."/>
            <person name="Grelet G."/>
            <person name="Kuo A."/>
            <person name="Kohler A."/>
            <person name="Daghino S."/>
            <person name="Barry K."/>
            <person name="Choi C."/>
            <person name="Cichocki N."/>
            <person name="Clum A."/>
            <person name="Copeland A."/>
            <person name="Hainaut M."/>
            <person name="Haridas S."/>
            <person name="Labutti K."/>
            <person name="Lindquist E."/>
            <person name="Lipzen A."/>
            <person name="Khouja H.-R."/>
            <person name="Murat C."/>
            <person name="Ohm R."/>
            <person name="Olson A."/>
            <person name="Spatafora J."/>
            <person name="Veneault-Fourrey C."/>
            <person name="Henrissat B."/>
            <person name="Grigoriev I."/>
            <person name="Martin F."/>
            <person name="Perotto S."/>
        </authorList>
    </citation>
    <scope>NUCLEOTIDE SEQUENCE [LARGE SCALE GENOMIC DNA]</scope>
    <source>
        <strain evidence="3 4">F</strain>
    </source>
</reference>
<evidence type="ECO:0000313" key="3">
    <source>
        <dbReference type="EMBL" id="PMD42991.1"/>
    </source>
</evidence>
<dbReference type="PROSITE" id="PS50181">
    <property type="entry name" value="FBOX"/>
    <property type="match status" value="1"/>
</dbReference>
<gene>
    <name evidence="3" type="ORF">L207DRAFT_526213</name>
</gene>
<evidence type="ECO:0000256" key="1">
    <source>
        <dbReference type="SAM" id="MobiDB-lite"/>
    </source>
</evidence>
<evidence type="ECO:0000259" key="2">
    <source>
        <dbReference type="PROSITE" id="PS50181"/>
    </source>
</evidence>
<dbReference type="Proteomes" id="UP000235786">
    <property type="component" value="Unassembled WGS sequence"/>
</dbReference>
<feature type="domain" description="F-box" evidence="2">
    <location>
        <begin position="115"/>
        <end position="161"/>
    </location>
</feature>
<sequence length="624" mass="71831">MRAKPSTSLFFALSIFTSYHRARHNSNMIKHLNSLHIWLCTQPPGFDLKSIKSLTPAQLAEGQELGETTYFGIRRVDCSRGWTLDRNLPLLDPQDGLGHRCRICLTETPPPTARLGRLDRLPLEIINAIISLLDIAAVDQLKIVNRRAFAVANSHPQFKFLNWEAHDTLRGVRAIKISHTITVQALLEKLCASQCVECGEFGGYMYLVTFERVCRRCFEKKDRYSPLREIAALKKFGLTPEILGPLPRFQSYPGSYGDAGFFIGLVKLKNYIPLVDRESAYRAGIAQHGSQEAMQEFVAKADPNIWKFYEKEIDKREKKHMAERVAKWRKDKARWKAYTKRQNADKRARREERERRKEEREKRIGNAHGRPGSQIGDDESRREDTDNESISTLPDTSDSDQGSDKDSHSLCSDTERREREARSDEDSDDDDLEKLHNRPLRYMALMRVPWLNRRTQKGEWGFHCVACLNTGTWRTQYDEPNDYDWGTRYKRDFIMSAFIEHLKEYGPVRDGVHHRNGCCEAVDDIHTLAFELACDSIRLYEGGRAARHQAPDIYTIGLERVATKKLEAFNAKVMRDEDRIIVPPYERRRATADLGPDNDAMAILPLEDRDGTNEWGLPSDVDSE</sequence>
<dbReference type="OrthoDB" id="2687876at2759"/>
<feature type="compositionally biased region" description="Basic and acidic residues" evidence="1">
    <location>
        <begin position="402"/>
        <end position="424"/>
    </location>
</feature>
<dbReference type="STRING" id="1149755.A0A2J6RWU6"/>
<feature type="compositionally biased region" description="Polar residues" evidence="1">
    <location>
        <begin position="388"/>
        <end position="400"/>
    </location>
</feature>
<name>A0A2J6RWU6_HYAVF</name>
<feature type="compositionally biased region" description="Basic and acidic residues" evidence="1">
    <location>
        <begin position="342"/>
        <end position="364"/>
    </location>
</feature>
<dbReference type="EMBL" id="KZ613942">
    <property type="protein sequence ID" value="PMD42991.1"/>
    <property type="molecule type" value="Genomic_DNA"/>
</dbReference>
<dbReference type="InterPro" id="IPR001810">
    <property type="entry name" value="F-box_dom"/>
</dbReference>
<feature type="region of interest" description="Disordered" evidence="1">
    <location>
        <begin position="337"/>
        <end position="433"/>
    </location>
</feature>
<keyword evidence="4" id="KW-1185">Reference proteome</keyword>
<accession>A0A2J6RWU6</accession>
<organism evidence="3 4">
    <name type="scientific">Hyaloscypha variabilis (strain UAMH 11265 / GT02V1 / F)</name>
    <name type="common">Meliniomyces variabilis</name>
    <dbReference type="NCBI Taxonomy" id="1149755"/>
    <lineage>
        <taxon>Eukaryota</taxon>
        <taxon>Fungi</taxon>
        <taxon>Dikarya</taxon>
        <taxon>Ascomycota</taxon>
        <taxon>Pezizomycotina</taxon>
        <taxon>Leotiomycetes</taxon>
        <taxon>Helotiales</taxon>
        <taxon>Hyaloscyphaceae</taxon>
        <taxon>Hyaloscypha</taxon>
        <taxon>Hyaloscypha variabilis</taxon>
    </lineage>
</organism>
<proteinExistence type="predicted"/>
<evidence type="ECO:0000313" key="4">
    <source>
        <dbReference type="Proteomes" id="UP000235786"/>
    </source>
</evidence>